<gene>
    <name evidence="2" type="ORF">ACFQPS_13715</name>
</gene>
<feature type="chain" id="PRO_5046321902" evidence="1">
    <location>
        <begin position="26"/>
        <end position="230"/>
    </location>
</feature>
<dbReference type="RefSeq" id="WP_377359787.1">
    <property type="nucleotide sequence ID" value="NZ_JBHTCM010000014.1"/>
</dbReference>
<feature type="signal peptide" evidence="1">
    <location>
        <begin position="1"/>
        <end position="25"/>
    </location>
</feature>
<organism evidence="2 3">
    <name type="scientific">Rhodocista pekingensis</name>
    <dbReference type="NCBI Taxonomy" id="201185"/>
    <lineage>
        <taxon>Bacteria</taxon>
        <taxon>Pseudomonadati</taxon>
        <taxon>Pseudomonadota</taxon>
        <taxon>Alphaproteobacteria</taxon>
        <taxon>Rhodospirillales</taxon>
        <taxon>Azospirillaceae</taxon>
        <taxon>Rhodocista</taxon>
    </lineage>
</organism>
<keyword evidence="1" id="KW-0732">Signal</keyword>
<proteinExistence type="predicted"/>
<evidence type="ECO:0000313" key="3">
    <source>
        <dbReference type="Proteomes" id="UP001596456"/>
    </source>
</evidence>
<dbReference type="EMBL" id="JBHTCM010000014">
    <property type="protein sequence ID" value="MFC7334220.1"/>
    <property type="molecule type" value="Genomic_DNA"/>
</dbReference>
<protein>
    <submittedName>
        <fullName evidence="2">DUF2987 domain-containing protein</fullName>
    </submittedName>
</protein>
<evidence type="ECO:0000256" key="1">
    <source>
        <dbReference type="SAM" id="SignalP"/>
    </source>
</evidence>
<keyword evidence="3" id="KW-1185">Reference proteome</keyword>
<dbReference type="InterPro" id="IPR021370">
    <property type="entry name" value="DUF2987"/>
</dbReference>
<comment type="caution">
    <text evidence="2">The sequence shown here is derived from an EMBL/GenBank/DDBJ whole genome shotgun (WGS) entry which is preliminary data.</text>
</comment>
<reference evidence="3" key="1">
    <citation type="journal article" date="2019" name="Int. J. Syst. Evol. Microbiol.">
        <title>The Global Catalogue of Microorganisms (GCM) 10K type strain sequencing project: providing services to taxonomists for standard genome sequencing and annotation.</title>
        <authorList>
            <consortium name="The Broad Institute Genomics Platform"/>
            <consortium name="The Broad Institute Genome Sequencing Center for Infectious Disease"/>
            <person name="Wu L."/>
            <person name="Ma J."/>
        </authorList>
    </citation>
    <scope>NUCLEOTIDE SEQUENCE [LARGE SCALE GENOMIC DNA]</scope>
    <source>
        <strain evidence="3">CGMCC 1.16275</strain>
    </source>
</reference>
<evidence type="ECO:0000313" key="2">
    <source>
        <dbReference type="EMBL" id="MFC7334220.1"/>
    </source>
</evidence>
<name>A0ABW2KY30_9PROT</name>
<dbReference type="Pfam" id="PF11205">
    <property type="entry name" value="DUF2987"/>
    <property type="match status" value="1"/>
</dbReference>
<dbReference type="Proteomes" id="UP001596456">
    <property type="component" value="Unassembled WGS sequence"/>
</dbReference>
<accession>A0ABW2KY30</accession>
<sequence>MPFSRFLTILRTGLLACLLAGPVLAGPAAAFEVPYKDFYDELKRFEPRPGTERLALRTSLRAKDRDTELGPVEMRILTADGPQTVPVDKENAFTLPMNPAWVEEGARIELNQDPERFAIRVQVGMKLDDPTRFPYADVVAAFGQFDAVIGKEAGFFAFAVPSAKVLRVQCGTGCTATLAGPKGESTIAADDRGRVNIPKERRLLKENPTIILSQPALWTSISTKDTGTRD</sequence>